<gene>
    <name evidence="5" type="primary">fis</name>
    <name evidence="5" type="ORF">GCM10009105_27380</name>
</gene>
<feature type="domain" description="DNA binding HTH" evidence="4">
    <location>
        <begin position="50"/>
        <end position="89"/>
    </location>
</feature>
<keyword evidence="6" id="KW-1185">Reference proteome</keyword>
<dbReference type="InterPro" id="IPR005412">
    <property type="entry name" value="Fis_DNA-bd"/>
</dbReference>
<dbReference type="InterPro" id="IPR002197">
    <property type="entry name" value="HTH_Fis"/>
</dbReference>
<dbReference type="PANTHER" id="PTHR47918:SF1">
    <property type="entry name" value="DNA-BINDING PROTEIN FIS"/>
    <property type="match status" value="1"/>
</dbReference>
<sequence>MNAAISLRADAAHEPALQPALRECVTRAVRRYLADVESEPGEGLHALVMGEVESPLLREVMAWYGGNQSKAAAALGINRATLRKKLQQYGLAD</sequence>
<evidence type="ECO:0000259" key="4">
    <source>
        <dbReference type="Pfam" id="PF02954"/>
    </source>
</evidence>
<evidence type="ECO:0000256" key="3">
    <source>
        <dbReference type="ARBA" id="ARBA00029540"/>
    </source>
</evidence>
<keyword evidence="2 5" id="KW-0238">DNA-binding</keyword>
<organism evidence="5 6">
    <name type="scientific">Dokdonella soli</name>
    <dbReference type="NCBI Taxonomy" id="529810"/>
    <lineage>
        <taxon>Bacteria</taxon>
        <taxon>Pseudomonadati</taxon>
        <taxon>Pseudomonadota</taxon>
        <taxon>Gammaproteobacteria</taxon>
        <taxon>Lysobacterales</taxon>
        <taxon>Rhodanobacteraceae</taxon>
        <taxon>Dokdonella</taxon>
    </lineage>
</organism>
<reference evidence="6" key="1">
    <citation type="journal article" date="2019" name="Int. J. Syst. Evol. Microbiol.">
        <title>The Global Catalogue of Microorganisms (GCM) 10K type strain sequencing project: providing services to taxonomists for standard genome sequencing and annotation.</title>
        <authorList>
            <consortium name="The Broad Institute Genomics Platform"/>
            <consortium name="The Broad Institute Genome Sequencing Center for Infectious Disease"/>
            <person name="Wu L."/>
            <person name="Ma J."/>
        </authorList>
    </citation>
    <scope>NUCLEOTIDE SEQUENCE [LARGE SCALE GENOMIC DNA]</scope>
    <source>
        <strain evidence="6">JCM 15421</strain>
    </source>
</reference>
<comment type="similarity">
    <text evidence="1">Belongs to the transcriptional regulatory Fis family.</text>
</comment>
<proteinExistence type="inferred from homology"/>
<dbReference type="Proteomes" id="UP001501523">
    <property type="component" value="Unassembled WGS sequence"/>
</dbReference>
<dbReference type="Gene3D" id="1.10.10.60">
    <property type="entry name" value="Homeodomain-like"/>
    <property type="match status" value="1"/>
</dbReference>
<dbReference type="GO" id="GO:0003677">
    <property type="term" value="F:DNA binding"/>
    <property type="evidence" value="ECO:0007669"/>
    <property type="project" value="UniProtKB-KW"/>
</dbReference>
<dbReference type="PANTHER" id="PTHR47918">
    <property type="entry name" value="DNA-BINDING PROTEIN FIS"/>
    <property type="match status" value="1"/>
</dbReference>
<evidence type="ECO:0000256" key="1">
    <source>
        <dbReference type="ARBA" id="ARBA00008559"/>
    </source>
</evidence>
<dbReference type="PRINTS" id="PR01590">
    <property type="entry name" value="HTHFIS"/>
</dbReference>
<evidence type="ECO:0000313" key="6">
    <source>
        <dbReference type="Proteomes" id="UP001501523"/>
    </source>
</evidence>
<dbReference type="InterPro" id="IPR009057">
    <property type="entry name" value="Homeodomain-like_sf"/>
</dbReference>
<comment type="caution">
    <text evidence="5">The sequence shown here is derived from an EMBL/GenBank/DDBJ whole genome shotgun (WGS) entry which is preliminary data.</text>
</comment>
<dbReference type="EMBL" id="BAAAEU010000023">
    <property type="protein sequence ID" value="GAA0719104.1"/>
    <property type="molecule type" value="Genomic_DNA"/>
</dbReference>
<evidence type="ECO:0000256" key="2">
    <source>
        <dbReference type="ARBA" id="ARBA00023125"/>
    </source>
</evidence>
<dbReference type="PIRSF" id="PIRSF002097">
    <property type="entry name" value="DNA-binding_Fis"/>
    <property type="match status" value="1"/>
</dbReference>
<accession>A0ABP3TW59</accession>
<dbReference type="RefSeq" id="WP_343792081.1">
    <property type="nucleotide sequence ID" value="NZ_BAAAEU010000023.1"/>
</dbReference>
<protein>
    <recommendedName>
        <fullName evidence="3">Putative Fis-like DNA-binding protein</fullName>
    </recommendedName>
</protein>
<evidence type="ECO:0000313" key="5">
    <source>
        <dbReference type="EMBL" id="GAA0719104.1"/>
    </source>
</evidence>
<dbReference type="SUPFAM" id="SSF46689">
    <property type="entry name" value="Homeodomain-like"/>
    <property type="match status" value="1"/>
</dbReference>
<name>A0ABP3TW59_9GAMM</name>
<dbReference type="Pfam" id="PF02954">
    <property type="entry name" value="HTH_8"/>
    <property type="match status" value="1"/>
</dbReference>
<dbReference type="InterPro" id="IPR050207">
    <property type="entry name" value="Trans_regulatory_Fis"/>
</dbReference>